<dbReference type="RefSeq" id="WP_187334159.1">
    <property type="nucleotide sequence ID" value="NZ_CP060490.1"/>
</dbReference>
<dbReference type="Gene3D" id="2.60.120.10">
    <property type="entry name" value="Jelly Rolls"/>
    <property type="match status" value="1"/>
</dbReference>
<name>A0A7G9B850_9FIRM</name>
<dbReference type="GO" id="GO:0003700">
    <property type="term" value="F:DNA-binding transcription factor activity"/>
    <property type="evidence" value="ECO:0007669"/>
    <property type="project" value="InterPro"/>
</dbReference>
<keyword evidence="6" id="KW-1185">Reference proteome</keyword>
<feature type="domain" description="HTH araC/xylS-type" evidence="4">
    <location>
        <begin position="169"/>
        <end position="266"/>
    </location>
</feature>
<dbReference type="InterPro" id="IPR037923">
    <property type="entry name" value="HTH-like"/>
</dbReference>
<dbReference type="SMART" id="SM00342">
    <property type="entry name" value="HTH_ARAC"/>
    <property type="match status" value="1"/>
</dbReference>
<keyword evidence="1" id="KW-0805">Transcription regulation</keyword>
<evidence type="ECO:0000256" key="2">
    <source>
        <dbReference type="ARBA" id="ARBA00023125"/>
    </source>
</evidence>
<evidence type="ECO:0000256" key="1">
    <source>
        <dbReference type="ARBA" id="ARBA00023015"/>
    </source>
</evidence>
<dbReference type="EMBL" id="CP060490">
    <property type="protein sequence ID" value="QNL45731.1"/>
    <property type="molecule type" value="Genomic_DNA"/>
</dbReference>
<sequence length="279" mass="32104">MEQGRKTVRYDESLQMEAYRFAGIKQPFPAHFHDHYVVGLIEQGTRRMCCGNREYLLWPGDMLLLNPGDTHTCEQYGKAALLDYRMLNIPTPVMEDIARELGSPLPCFTQCVIQKSDLASQLRTLHQMILDGSNEFEKEELLFLLMEDLLTRYSRPFASCLPECREEVASVCAFLEEHYAQRITLDQLCRCANLSKSALLRAFTKYRGITPYRYLETLRINRAKALLEQGVSPVEAALQTGFSDQSHFTNYFRMFIGVAPGVYRDIFLKKEGDHHGPEK</sequence>
<dbReference type="InterPro" id="IPR014710">
    <property type="entry name" value="RmlC-like_jellyroll"/>
</dbReference>
<evidence type="ECO:0000256" key="3">
    <source>
        <dbReference type="ARBA" id="ARBA00023163"/>
    </source>
</evidence>
<dbReference type="PANTHER" id="PTHR46796">
    <property type="entry name" value="HTH-TYPE TRANSCRIPTIONAL ACTIVATOR RHAS-RELATED"/>
    <property type="match status" value="1"/>
</dbReference>
<dbReference type="InterPro" id="IPR050204">
    <property type="entry name" value="AraC_XylS_family_regulators"/>
</dbReference>
<protein>
    <submittedName>
        <fullName evidence="5">Helix-turn-helix transcriptional regulator</fullName>
    </submittedName>
</protein>
<dbReference type="KEGG" id="ohi:H8790_06980"/>
<evidence type="ECO:0000313" key="5">
    <source>
        <dbReference type="EMBL" id="QNL45731.1"/>
    </source>
</evidence>
<organism evidence="5 6">
    <name type="scientific">Oscillibacter hominis</name>
    <dbReference type="NCBI Taxonomy" id="2763056"/>
    <lineage>
        <taxon>Bacteria</taxon>
        <taxon>Bacillati</taxon>
        <taxon>Bacillota</taxon>
        <taxon>Clostridia</taxon>
        <taxon>Eubacteriales</taxon>
        <taxon>Oscillospiraceae</taxon>
        <taxon>Oscillibacter</taxon>
    </lineage>
</organism>
<accession>A0A7G9B850</accession>
<dbReference type="Pfam" id="PF12833">
    <property type="entry name" value="HTH_18"/>
    <property type="match status" value="1"/>
</dbReference>
<dbReference type="InterPro" id="IPR009057">
    <property type="entry name" value="Homeodomain-like_sf"/>
</dbReference>
<evidence type="ECO:0000259" key="4">
    <source>
        <dbReference type="PROSITE" id="PS01124"/>
    </source>
</evidence>
<evidence type="ECO:0000313" key="6">
    <source>
        <dbReference type="Proteomes" id="UP000515960"/>
    </source>
</evidence>
<keyword evidence="3" id="KW-0804">Transcription</keyword>
<dbReference type="InterPro" id="IPR003313">
    <property type="entry name" value="AraC-bd"/>
</dbReference>
<dbReference type="InterPro" id="IPR018060">
    <property type="entry name" value="HTH_AraC"/>
</dbReference>
<gene>
    <name evidence="5" type="ORF">H8790_06980</name>
</gene>
<reference evidence="5 6" key="1">
    <citation type="submission" date="2020-08" db="EMBL/GenBank/DDBJ databases">
        <authorList>
            <person name="Liu C."/>
            <person name="Sun Q."/>
        </authorList>
    </citation>
    <scope>NUCLEOTIDE SEQUENCE [LARGE SCALE GENOMIC DNA]</scope>
    <source>
        <strain evidence="5 6">NSJ-62</strain>
    </source>
</reference>
<dbReference type="SUPFAM" id="SSF51215">
    <property type="entry name" value="Regulatory protein AraC"/>
    <property type="match status" value="1"/>
</dbReference>
<dbReference type="AlphaFoldDB" id="A0A7G9B850"/>
<dbReference type="Gene3D" id="1.10.10.60">
    <property type="entry name" value="Homeodomain-like"/>
    <property type="match status" value="1"/>
</dbReference>
<dbReference type="SUPFAM" id="SSF46689">
    <property type="entry name" value="Homeodomain-like"/>
    <property type="match status" value="2"/>
</dbReference>
<dbReference type="Pfam" id="PF02311">
    <property type="entry name" value="AraC_binding"/>
    <property type="match status" value="1"/>
</dbReference>
<dbReference type="PANTHER" id="PTHR46796:SF2">
    <property type="entry name" value="TRANSCRIPTIONAL REGULATORY PROTEIN"/>
    <property type="match status" value="1"/>
</dbReference>
<keyword evidence="2" id="KW-0238">DNA-binding</keyword>
<proteinExistence type="predicted"/>
<dbReference type="PROSITE" id="PS01124">
    <property type="entry name" value="HTH_ARAC_FAMILY_2"/>
    <property type="match status" value="1"/>
</dbReference>
<dbReference type="GO" id="GO:0043565">
    <property type="term" value="F:sequence-specific DNA binding"/>
    <property type="evidence" value="ECO:0007669"/>
    <property type="project" value="InterPro"/>
</dbReference>
<dbReference type="Proteomes" id="UP000515960">
    <property type="component" value="Chromosome"/>
</dbReference>